<dbReference type="RefSeq" id="WP_062768379.1">
    <property type="nucleotide sequence ID" value="NZ_CP121042.1"/>
</dbReference>
<name>A0A162K2I9_9PROT</name>
<dbReference type="EMBL" id="LPZR01000201">
    <property type="protein sequence ID" value="KYO50348.1"/>
    <property type="molecule type" value="Genomic_DNA"/>
</dbReference>
<evidence type="ECO:0000313" key="2">
    <source>
        <dbReference type="EMBL" id="KYO50348.1"/>
    </source>
</evidence>
<dbReference type="InterPro" id="IPR012767">
    <property type="entry name" value="Trehalose_TreY"/>
</dbReference>
<protein>
    <recommendedName>
        <fullName evidence="1">Glycosyl hydrolase family 13 catalytic domain-containing protein</fullName>
    </recommendedName>
</protein>
<dbReference type="Pfam" id="PF00128">
    <property type="entry name" value="Alpha-amylase"/>
    <property type="match status" value="1"/>
</dbReference>
<dbReference type="SUPFAM" id="SSF51445">
    <property type="entry name" value="(Trans)glycosidases"/>
    <property type="match status" value="1"/>
</dbReference>
<evidence type="ECO:0000259" key="1">
    <source>
        <dbReference type="SMART" id="SM00642"/>
    </source>
</evidence>
<dbReference type="NCBIfam" id="TIGR02401">
    <property type="entry name" value="trehalose_TreY"/>
    <property type="match status" value="1"/>
</dbReference>
<reference evidence="2 3" key="1">
    <citation type="submission" date="2015-12" db="EMBL/GenBank/DDBJ databases">
        <title>Genome sequence of Tistrella mobilis MCCC 1A02139.</title>
        <authorList>
            <person name="Lu L."/>
            <person name="Lai Q."/>
            <person name="Shao Z."/>
            <person name="Qian P."/>
        </authorList>
    </citation>
    <scope>NUCLEOTIDE SEQUENCE [LARGE SCALE GENOMIC DNA]</scope>
    <source>
        <strain evidence="2 3">MCCC 1A02139</strain>
    </source>
</reference>
<feature type="domain" description="Glycosyl hydrolase family 13 catalytic" evidence="1">
    <location>
        <begin position="6"/>
        <end position="453"/>
    </location>
</feature>
<accession>A0A162K2I9</accession>
<evidence type="ECO:0000313" key="3">
    <source>
        <dbReference type="Proteomes" id="UP000075787"/>
    </source>
</evidence>
<dbReference type="GO" id="GO:0030980">
    <property type="term" value="P:alpha-glucan catabolic process"/>
    <property type="evidence" value="ECO:0007669"/>
    <property type="project" value="TreeGrafter"/>
</dbReference>
<dbReference type="SMART" id="SM00642">
    <property type="entry name" value="Aamy"/>
    <property type="match status" value="1"/>
</dbReference>
<dbReference type="GO" id="GO:0047470">
    <property type="term" value="F:(1,4)-alpha-D-glucan 1-alpha-D-glucosylmutase activity"/>
    <property type="evidence" value="ECO:0007669"/>
    <property type="project" value="TreeGrafter"/>
</dbReference>
<dbReference type="CDD" id="cd11336">
    <property type="entry name" value="AmyAc_MTSase"/>
    <property type="match status" value="1"/>
</dbReference>
<dbReference type="InterPro" id="IPR017853">
    <property type="entry name" value="GH"/>
</dbReference>
<dbReference type="OrthoDB" id="9761577at2"/>
<dbReference type="Proteomes" id="UP000075787">
    <property type="component" value="Unassembled WGS sequence"/>
</dbReference>
<dbReference type="Gene3D" id="3.20.20.80">
    <property type="entry name" value="Glycosidases"/>
    <property type="match status" value="3"/>
</dbReference>
<organism evidence="2 3">
    <name type="scientific">Tistrella mobilis</name>
    <dbReference type="NCBI Taxonomy" id="171437"/>
    <lineage>
        <taxon>Bacteria</taxon>
        <taxon>Pseudomonadati</taxon>
        <taxon>Pseudomonadota</taxon>
        <taxon>Alphaproteobacteria</taxon>
        <taxon>Geminicoccales</taxon>
        <taxon>Geminicoccaceae</taxon>
        <taxon>Tistrella</taxon>
    </lineage>
</organism>
<dbReference type="Gene3D" id="1.10.10.470">
    <property type="entry name" value="Maltooligosyl trehalose synthase, domain 4"/>
    <property type="match status" value="1"/>
</dbReference>
<comment type="caution">
    <text evidence="2">The sequence shown here is derived from an EMBL/GenBank/DDBJ whole genome shotgun (WGS) entry which is preliminary data.</text>
</comment>
<proteinExistence type="predicted"/>
<sequence length="913" mass="99849">MNVTPRATMRLQFNAGFTFDDAAALVGYMHRLGISHVYASPILAARAGSAHGYDVVDPTRISDEIGGRAGLERLVAALRRHEMGLILDIVPNHMAVGGDENPWWADVLAKGEASPHACVFDIDWRHPDPERDGKVHAPFLGEDYDRALASGTLRLCRDTAGRVWALAHDRRFPIRDEDLPAIFGEGAPDAAEADRLLARYHEPESGPRALHRLLDRQHYRLAWWRTAADEVNWRRFFDIGELAGVRVEDPEVFETTHGLIFELYAAGLIDGLRIDHIDGLADPGGYCRRLRARLDGLRDRRPAAAADHPPLILVEKILAAGERLPDDWPVEGTTGYDFMAELGGLLHDPSGRMPLRSLWREVTGEPDDPEAEVEAARRQILATAFEADLARTVRAFAALARSRRRDRDLTTAALRRVLTEVVIQVPVYRIYDTGDGHDAADDATIAGAIDRARAHVVPGDRPALERLADWLHGGRAIEGGGTDASAEAGQTDEADPDMLRRAALIRFQQLTAPLAAKAVEDTVFYRQAPLLSCNEVGSEPGAPTLSPAAFHQACIDRRRHHPMGLLATATHDHKRGPDNRMRLAVLSEMVEEWSRTVKAWRRMNMPSQVAPSEVSLDGHTAPHPADELMLYQTLIGVWPAGLDATRAARNTAAGEILPRVEAWWRKALREGKRRSNWVEPDTGYEAACLAFLQAIMGSDSSFPEALDRLVRRITPAAMVNTLAQTVLQLTCPGIPDIYRGSEVRDLSLVDPDNRRPVDHDRLAGLLAAETEPAAALECPRDHDAAKQAVIARILALRARDPALFLTGDYLPLTVTGPAADHLLAFARVGTATEGAQPPHAIILVSRLADRLIPEGGAPLIPAEGWADTLIDIPGPLAGHHHEVLTGERLALRDGGLAVSGLLTRLPVAVMTGL</sequence>
<dbReference type="InterPro" id="IPR013797">
    <property type="entry name" value="Maltooligo_trehalose_synth_4"/>
</dbReference>
<dbReference type="PANTHER" id="PTHR10357:SF216">
    <property type="entry name" value="MALTOOLIGOSYL TREHALOSE SYNTHASE-RELATED"/>
    <property type="match status" value="1"/>
</dbReference>
<dbReference type="InterPro" id="IPR006047">
    <property type="entry name" value="GH13_cat_dom"/>
</dbReference>
<dbReference type="GeneID" id="97238871"/>
<dbReference type="GO" id="GO:0005992">
    <property type="term" value="P:trehalose biosynthetic process"/>
    <property type="evidence" value="ECO:0007669"/>
    <property type="project" value="TreeGrafter"/>
</dbReference>
<dbReference type="AlphaFoldDB" id="A0A162K2I9"/>
<gene>
    <name evidence="2" type="ORF">AUP44_01530</name>
</gene>
<dbReference type="PANTHER" id="PTHR10357">
    <property type="entry name" value="ALPHA-AMYLASE FAMILY MEMBER"/>
    <property type="match status" value="1"/>
</dbReference>